<sequence length="357" mass="40463">MGGRFVSADRYGRGHINDTFVVSVEKDRGNMRFILQRINRHVFRDPGLLLHNIRRITEHLASKSDDSRACLTLVTSFDGVPFYQDEEGSYWRAYRFIEGACTYDEVDSRSQAREAAAMFGQFQNLVSDLPGPRLHETIRDFHNTPARYRQFHTARAVDAHDRARHCIPEIEWALAHEQAAGSLLALQEAGEIPERVTHNDTKLNNVMFDEQSGKALCVIDLDTVMPGLALYDFGDLVRSAAMTAAEDETDLSKVGMRMDYYEALVDGYLSTTISFLTDVEIENLAISGSVITIETGLRFLTDYLSGDEYFRIQRPDQNLDRCRAQFALSDSIDEQLDAMRLAVTSSATRIRSEQQLR</sequence>
<dbReference type="AlphaFoldDB" id="A0A7D9H4N3"/>
<dbReference type="InterPro" id="IPR011009">
    <property type="entry name" value="Kinase-like_dom_sf"/>
</dbReference>
<dbReference type="Gene3D" id="3.90.1200.10">
    <property type="match status" value="1"/>
</dbReference>
<name>A0A7D9H4N3_9GAMM</name>
<proteinExistence type="predicted"/>
<dbReference type="Pfam" id="PF01636">
    <property type="entry name" value="APH"/>
    <property type="match status" value="1"/>
</dbReference>
<gene>
    <name evidence="2" type="ORF">JTBM06_V1_160002</name>
</gene>
<feature type="domain" description="Aminoglycoside phosphotransferase" evidence="1">
    <location>
        <begin position="11"/>
        <end position="246"/>
    </location>
</feature>
<dbReference type="InterPro" id="IPR002575">
    <property type="entry name" value="Aminoglycoside_PTrfase"/>
</dbReference>
<dbReference type="PANTHER" id="PTHR21064">
    <property type="entry name" value="AMINOGLYCOSIDE PHOSPHOTRANSFERASE DOMAIN-CONTAINING PROTEIN-RELATED"/>
    <property type="match status" value="1"/>
</dbReference>
<dbReference type="InterPro" id="IPR050249">
    <property type="entry name" value="Pseudomonas-type_ThrB"/>
</dbReference>
<evidence type="ECO:0000313" key="2">
    <source>
        <dbReference type="EMBL" id="VUX55895.1"/>
    </source>
</evidence>
<accession>A0A7D9H4N3</accession>
<dbReference type="EMBL" id="LR633967">
    <property type="protein sequence ID" value="VUX55895.1"/>
    <property type="molecule type" value="Genomic_DNA"/>
</dbReference>
<reference evidence="2" key="1">
    <citation type="submission" date="2019-07" db="EMBL/GenBank/DDBJ databases">
        <authorList>
            <person name="Weber M."/>
            <person name="Kostadinov I."/>
            <person name="Kostadinov D I."/>
        </authorList>
    </citation>
    <scope>NUCLEOTIDE SEQUENCE</scope>
    <source>
        <strain evidence="2">Gfbio:sag-sample-m06:053724c1-46a9-4a36-b237-ea2bf867836b</strain>
    </source>
</reference>
<evidence type="ECO:0000259" key="1">
    <source>
        <dbReference type="Pfam" id="PF01636"/>
    </source>
</evidence>
<protein>
    <recommendedName>
        <fullName evidence="1">Aminoglycoside phosphotransferase domain-containing protein</fullName>
    </recommendedName>
</protein>
<organism evidence="2">
    <name type="scientific">uncultured Woeseiaceae bacterium</name>
    <dbReference type="NCBI Taxonomy" id="1983305"/>
    <lineage>
        <taxon>Bacteria</taxon>
        <taxon>Pseudomonadati</taxon>
        <taxon>Pseudomonadota</taxon>
        <taxon>Gammaproteobacteria</taxon>
        <taxon>Woeseiales</taxon>
        <taxon>Woeseiaceae</taxon>
        <taxon>environmental samples</taxon>
    </lineage>
</organism>
<dbReference type="PANTHER" id="PTHR21064:SF5">
    <property type="entry name" value="SLR1880 PROTEIN"/>
    <property type="match status" value="1"/>
</dbReference>
<dbReference type="SUPFAM" id="SSF56112">
    <property type="entry name" value="Protein kinase-like (PK-like)"/>
    <property type="match status" value="1"/>
</dbReference>